<proteinExistence type="predicted"/>
<sequence>MRFAYELPMKFMVVDEEKVLFALKDHHGDGYTYFTIEHFSRVRTLKKAFEKILGGVFYR</sequence>
<reference evidence="1" key="1">
    <citation type="journal article" date="2020" name="mSystems">
        <title>Genome- and Community-Level Interaction Insights into Carbon Utilization and Element Cycling Functions of Hydrothermarchaeota in Hydrothermal Sediment.</title>
        <authorList>
            <person name="Zhou Z."/>
            <person name="Liu Y."/>
            <person name="Xu W."/>
            <person name="Pan J."/>
            <person name="Luo Z.H."/>
            <person name="Li M."/>
        </authorList>
    </citation>
    <scope>NUCLEOTIDE SEQUENCE [LARGE SCALE GENOMIC DNA]</scope>
    <source>
        <strain evidence="1">SpSt-774</strain>
    </source>
</reference>
<accession>A0A7C4TEM7</accession>
<dbReference type="EMBL" id="DTGZ01000119">
    <property type="protein sequence ID" value="HGV97910.1"/>
    <property type="molecule type" value="Genomic_DNA"/>
</dbReference>
<organism evidence="1">
    <name type="scientific">candidate division WOR-3 bacterium</name>
    <dbReference type="NCBI Taxonomy" id="2052148"/>
    <lineage>
        <taxon>Bacteria</taxon>
        <taxon>Bacteria division WOR-3</taxon>
    </lineage>
</organism>
<evidence type="ECO:0000313" key="1">
    <source>
        <dbReference type="EMBL" id="HGV97910.1"/>
    </source>
</evidence>
<gene>
    <name evidence="1" type="ORF">ENV60_06405</name>
</gene>
<name>A0A7C4TEM7_UNCW3</name>
<comment type="caution">
    <text evidence="1">The sequence shown here is derived from an EMBL/GenBank/DDBJ whole genome shotgun (WGS) entry which is preliminary data.</text>
</comment>
<protein>
    <submittedName>
        <fullName evidence="1">Uncharacterized protein</fullName>
    </submittedName>
</protein>
<dbReference type="AlphaFoldDB" id="A0A7C4TEM7"/>